<evidence type="ECO:0000256" key="3">
    <source>
        <dbReference type="ARBA" id="ARBA00022448"/>
    </source>
</evidence>
<dbReference type="InterPro" id="IPR036259">
    <property type="entry name" value="MFS_trans_sf"/>
</dbReference>
<dbReference type="GO" id="GO:0015791">
    <property type="term" value="P:polyol transmembrane transport"/>
    <property type="evidence" value="ECO:0007669"/>
    <property type="project" value="UniProtKB-ARBA"/>
</dbReference>
<organism evidence="10 11">
    <name type="scientific">Paramicrosporidium saccamoebae</name>
    <dbReference type="NCBI Taxonomy" id="1246581"/>
    <lineage>
        <taxon>Eukaryota</taxon>
        <taxon>Fungi</taxon>
        <taxon>Fungi incertae sedis</taxon>
        <taxon>Cryptomycota</taxon>
        <taxon>Cryptomycota incertae sedis</taxon>
        <taxon>Paramicrosporidium</taxon>
    </lineage>
</organism>
<evidence type="ECO:0000256" key="1">
    <source>
        <dbReference type="ARBA" id="ARBA00004141"/>
    </source>
</evidence>
<dbReference type="PROSITE" id="PS00217">
    <property type="entry name" value="SUGAR_TRANSPORT_2"/>
    <property type="match status" value="2"/>
</dbReference>
<dbReference type="PANTHER" id="PTHR48020:SF12">
    <property type="entry name" value="PROTON MYO-INOSITOL COTRANSPORTER"/>
    <property type="match status" value="1"/>
</dbReference>
<feature type="transmembrane region" description="Helical" evidence="8">
    <location>
        <begin position="176"/>
        <end position="203"/>
    </location>
</feature>
<comment type="subcellular location">
    <subcellularLocation>
        <location evidence="1">Membrane</location>
        <topology evidence="1">Multi-pass membrane protein</topology>
    </subcellularLocation>
</comment>
<feature type="transmembrane region" description="Helical" evidence="8">
    <location>
        <begin position="668"/>
        <end position="693"/>
    </location>
</feature>
<accession>A0A2H9TFG8</accession>
<evidence type="ECO:0000256" key="7">
    <source>
        <dbReference type="SAM" id="MobiDB-lite"/>
    </source>
</evidence>
<dbReference type="OrthoDB" id="6612291at2759"/>
<evidence type="ECO:0000256" key="4">
    <source>
        <dbReference type="ARBA" id="ARBA00022692"/>
    </source>
</evidence>
<reference evidence="10 11" key="1">
    <citation type="submission" date="2016-10" db="EMBL/GenBank/DDBJ databases">
        <title>The genome of Paramicrosporidium saccamoebae is the missing link in understanding Cryptomycota and Microsporidia evolution.</title>
        <authorList>
            <person name="Quandt C.A."/>
            <person name="Beaudet D."/>
            <person name="Corsaro D."/>
            <person name="Michel R."/>
            <person name="Corradi N."/>
            <person name="James T."/>
        </authorList>
    </citation>
    <scope>NUCLEOTIDE SEQUENCE [LARGE SCALE GENOMIC DNA]</scope>
    <source>
        <strain evidence="10 11">KSL3</strain>
    </source>
</reference>
<feature type="region of interest" description="Disordered" evidence="7">
    <location>
        <begin position="616"/>
        <end position="651"/>
    </location>
</feature>
<evidence type="ECO:0000313" key="10">
    <source>
        <dbReference type="EMBL" id="PJF16476.1"/>
    </source>
</evidence>
<dbReference type="InterPro" id="IPR005828">
    <property type="entry name" value="MFS_sugar_transport-like"/>
</dbReference>
<feature type="transmembrane region" description="Helical" evidence="8">
    <location>
        <begin position="508"/>
        <end position="535"/>
    </location>
</feature>
<feature type="transmembrane region" description="Helical" evidence="8">
    <location>
        <begin position="480"/>
        <end position="502"/>
    </location>
</feature>
<evidence type="ECO:0000256" key="2">
    <source>
        <dbReference type="ARBA" id="ARBA00010992"/>
    </source>
</evidence>
<feature type="transmembrane region" description="Helical" evidence="8">
    <location>
        <begin position="453"/>
        <end position="473"/>
    </location>
</feature>
<feature type="transmembrane region" description="Helical" evidence="8">
    <location>
        <begin position="1003"/>
        <end position="1022"/>
    </location>
</feature>
<evidence type="ECO:0000256" key="8">
    <source>
        <dbReference type="SAM" id="Phobius"/>
    </source>
</evidence>
<feature type="transmembrane region" description="Helical" evidence="8">
    <location>
        <begin position="699"/>
        <end position="721"/>
    </location>
</feature>
<dbReference type="GO" id="GO:0016020">
    <property type="term" value="C:membrane"/>
    <property type="evidence" value="ECO:0007669"/>
    <property type="project" value="UniProtKB-SubCell"/>
</dbReference>
<proteinExistence type="inferred from homology"/>
<feature type="transmembrane region" description="Helical" evidence="8">
    <location>
        <begin position="733"/>
        <end position="752"/>
    </location>
</feature>
<keyword evidence="6 8" id="KW-0472">Membrane</keyword>
<feature type="domain" description="Major facilitator superfamily (MFS) profile" evidence="9">
    <location>
        <begin position="668"/>
        <end position="1041"/>
    </location>
</feature>
<dbReference type="AlphaFoldDB" id="A0A2H9TFG8"/>
<dbReference type="GO" id="GO:0022857">
    <property type="term" value="F:transmembrane transporter activity"/>
    <property type="evidence" value="ECO:0007669"/>
    <property type="project" value="InterPro"/>
</dbReference>
<feature type="transmembrane region" description="Helical" evidence="8">
    <location>
        <begin position="270"/>
        <end position="291"/>
    </location>
</feature>
<evidence type="ECO:0000313" key="11">
    <source>
        <dbReference type="Proteomes" id="UP000240830"/>
    </source>
</evidence>
<dbReference type="InterPro" id="IPR003663">
    <property type="entry name" value="Sugar/inositol_transpt"/>
</dbReference>
<feature type="transmembrane region" description="Helical" evidence="8">
    <location>
        <begin position="975"/>
        <end position="997"/>
    </location>
</feature>
<feature type="transmembrane region" description="Helical" evidence="8">
    <location>
        <begin position="215"/>
        <end position="234"/>
    </location>
</feature>
<dbReference type="EMBL" id="MTSL01000219">
    <property type="protein sequence ID" value="PJF16476.1"/>
    <property type="molecule type" value="Genomic_DNA"/>
</dbReference>
<dbReference type="Gene3D" id="1.20.1250.20">
    <property type="entry name" value="MFS general substrate transporter like domains"/>
    <property type="match status" value="3"/>
</dbReference>
<dbReference type="InterPro" id="IPR005829">
    <property type="entry name" value="Sugar_transporter_CS"/>
</dbReference>
<dbReference type="InterPro" id="IPR050814">
    <property type="entry name" value="Myo-inositol_Transporter"/>
</dbReference>
<comment type="similarity">
    <text evidence="2">Belongs to the major facilitator superfamily. Sugar transporter (TC 2.A.1.1) family.</text>
</comment>
<feature type="compositionally biased region" description="Polar residues" evidence="7">
    <location>
        <begin position="634"/>
        <end position="649"/>
    </location>
</feature>
<keyword evidence="3" id="KW-0813">Transport</keyword>
<feature type="transmembrane region" description="Helical" evidence="8">
    <location>
        <begin position="795"/>
        <end position="818"/>
    </location>
</feature>
<dbReference type="InterPro" id="IPR008010">
    <property type="entry name" value="Tatp1"/>
</dbReference>
<keyword evidence="5 8" id="KW-1133">Transmembrane helix</keyword>
<feature type="transmembrane region" description="Helical" evidence="8">
    <location>
        <begin position="578"/>
        <end position="597"/>
    </location>
</feature>
<feature type="transmembrane region" description="Helical" evidence="8">
    <location>
        <begin position="758"/>
        <end position="783"/>
    </location>
</feature>
<dbReference type="PROSITE" id="PS50850">
    <property type="entry name" value="MFS"/>
    <property type="match status" value="2"/>
</dbReference>
<name>A0A2H9TFG8_9FUNG</name>
<feature type="transmembrane region" description="Helical" evidence="8">
    <location>
        <begin position="415"/>
        <end position="441"/>
    </location>
</feature>
<dbReference type="NCBIfam" id="TIGR00879">
    <property type="entry name" value="SP"/>
    <property type="match status" value="1"/>
</dbReference>
<dbReference type="InterPro" id="IPR020846">
    <property type="entry name" value="MFS_dom"/>
</dbReference>
<dbReference type="STRING" id="1246581.A0A2H9TFG8"/>
<dbReference type="Pfam" id="PF00083">
    <property type="entry name" value="Sugar_tr"/>
    <property type="match status" value="3"/>
</dbReference>
<evidence type="ECO:0000259" key="9">
    <source>
        <dbReference type="PROSITE" id="PS50850"/>
    </source>
</evidence>
<dbReference type="PRINTS" id="PR00171">
    <property type="entry name" value="SUGRTRNSPORT"/>
</dbReference>
<feature type="transmembrane region" description="Helical" evidence="8">
    <location>
        <begin position="246"/>
        <end position="264"/>
    </location>
</feature>
<dbReference type="SUPFAM" id="SSF103473">
    <property type="entry name" value="MFS general substrate transporter"/>
    <property type="match status" value="2"/>
</dbReference>
<evidence type="ECO:0000256" key="5">
    <source>
        <dbReference type="ARBA" id="ARBA00022989"/>
    </source>
</evidence>
<keyword evidence="11" id="KW-1185">Reference proteome</keyword>
<dbReference type="GO" id="GO:0015798">
    <property type="term" value="P:myo-inositol transport"/>
    <property type="evidence" value="ECO:0007669"/>
    <property type="project" value="UniProtKB-ARBA"/>
</dbReference>
<dbReference type="Proteomes" id="UP000240830">
    <property type="component" value="Unassembled WGS sequence"/>
</dbReference>
<keyword evidence="4 8" id="KW-0812">Transmembrane</keyword>
<sequence length="1041" mass="113363">MTEISATLDLDYVLYGLVTPLGLVFFSEILVDWLKHSFITKFNHIHPDGTLADQSPAVSRRIGFSSFPFSCLLVRIALQTIKASEVWIGDYLLSGSLVIVGYKLQFSQFFRLFIAKIVLGMNLIRYTRSRNLYNDYRQIKADPDAKSHGLDGMKEKALSVDISNPDLPKPRLPASVYGYTLVASFSSFVYGYNTGIIAPAILFIPRTISLTTAEISTIVSIILIGAILGSIFSGRIADAVGRRRTLAWNNMLMLVAAVVAALGNGSQLMMLSRFVLGLGVGVASVIPALYITEVAPSHVRGKLGAINQLCGWTGIAVSYFVGYEVVACTAGDLCWRSMFASGAILLIAVLPETPQWLVSNGQNEEARLVLTQIYGDSHETHIIQQYQVLCDRRDYQEPTCLSEAEIVDSKYHRPLLIAILMQVFQQASGNSVIVYYCTILLHSMGHSSRDALFYNALACIPQLLVLISVVFTLDKNGRRPALLISEAGIAISLVIIGGATVIKEVNQRFWMLLVGIVIHRAFFAAGMGPVPGVLVAETLPFPIRGRALSLSLAINWTCNYVVTASFPLLVTWTHPSHVYWTFALLAFLGFLFIAVVVEETKGASLEEIEQRRSPKVPELQFTEGNKTTDDMSNQHRPSISASRQSSFGMTDNPPGVDPPGYPWACYKYTIIVSITTFYSGYMIGLLSAVILYIPFSYELSVLETTLIVSVILLGMLLGNLASGVIGDRLGRRPILVISAVIGLLAAVLSAFAPGTWAIIIGRLFTGLSIGLNSVGAGLFLAEISPSKIRGSLQGYGELAGWIGGILANLCALPIVIYLDKTISWRIVFLIGAVLHIPAIVTTLISLPESPRWLVLHGREEEALKVLETTYGPGEDEQLQKEIQILKDYAGQQTQKQSSFSDLVKKENRHAVLVTLILHLLQQLSGNNIITYYSSIILHDLGFVREMSIGMTVGIGPLPMVVSAEILPSAIRGKGLALSMGVAGTFKILAVTAFWPIIHAAHPLYLYATLAVITAAGFVYVAYNLGETTGTPLDAKTVETDS</sequence>
<dbReference type="Pfam" id="PF05346">
    <property type="entry name" value="DUF747"/>
    <property type="match status" value="1"/>
</dbReference>
<protein>
    <submittedName>
        <fullName evidence="10">D-xylose-proton symporter</fullName>
    </submittedName>
</protein>
<feature type="domain" description="Major facilitator superfamily (MFS) profile" evidence="9">
    <location>
        <begin position="179"/>
        <end position="601"/>
    </location>
</feature>
<feature type="transmembrane region" description="Helical" evidence="8">
    <location>
        <begin position="12"/>
        <end position="31"/>
    </location>
</feature>
<evidence type="ECO:0000256" key="6">
    <source>
        <dbReference type="ARBA" id="ARBA00023136"/>
    </source>
</evidence>
<feature type="transmembrane region" description="Helical" evidence="8">
    <location>
        <begin position="824"/>
        <end position="846"/>
    </location>
</feature>
<feature type="transmembrane region" description="Helical" evidence="8">
    <location>
        <begin position="547"/>
        <end position="572"/>
    </location>
</feature>
<gene>
    <name evidence="10" type="ORF">PSACC_03662</name>
</gene>
<comment type="caution">
    <text evidence="10">The sequence shown here is derived from an EMBL/GenBank/DDBJ whole genome shotgun (WGS) entry which is preliminary data.</text>
</comment>
<dbReference type="PANTHER" id="PTHR48020">
    <property type="entry name" value="PROTON MYO-INOSITOL COTRANSPORTER"/>
    <property type="match status" value="1"/>
</dbReference>